<gene>
    <name evidence="2" type="ORF">SAMN05216551_109123</name>
</gene>
<name>A0A1H2PT20_9BURK</name>
<dbReference type="InterPro" id="IPR025319">
    <property type="entry name" value="DUF4224"/>
</dbReference>
<reference evidence="3" key="1">
    <citation type="submission" date="2016-09" db="EMBL/GenBank/DDBJ databases">
        <authorList>
            <person name="Varghese N."/>
            <person name="Submissions S."/>
        </authorList>
    </citation>
    <scope>NUCLEOTIDE SEQUENCE [LARGE SCALE GENOMIC DNA]</scope>
    <source>
        <strain evidence="3">JS23</strain>
    </source>
</reference>
<evidence type="ECO:0000313" key="2">
    <source>
        <dbReference type="EMBL" id="SDV49774.1"/>
    </source>
</evidence>
<organism evidence="2 3">
    <name type="scientific">Chitinasiproducens palmae</name>
    <dbReference type="NCBI Taxonomy" id="1770053"/>
    <lineage>
        <taxon>Bacteria</taxon>
        <taxon>Pseudomonadati</taxon>
        <taxon>Pseudomonadota</taxon>
        <taxon>Betaproteobacteria</taxon>
        <taxon>Burkholderiales</taxon>
        <taxon>Burkholderiaceae</taxon>
        <taxon>Chitinasiproducens</taxon>
    </lineage>
</organism>
<dbReference type="Proteomes" id="UP000243719">
    <property type="component" value="Unassembled WGS sequence"/>
</dbReference>
<sequence length="76" mass="8560">MMNDYLSSAELSELVGCKPNQRAAMAAWLTKNHWAFVLDRSGLPKVARAYRDRKLGVTETKQKAKHNDAPNLQAFV</sequence>
<protein>
    <recommendedName>
        <fullName evidence="1">DUF4224 domain-containing protein</fullName>
    </recommendedName>
</protein>
<dbReference type="EMBL" id="FNLO01000009">
    <property type="protein sequence ID" value="SDV49774.1"/>
    <property type="molecule type" value="Genomic_DNA"/>
</dbReference>
<evidence type="ECO:0000259" key="1">
    <source>
        <dbReference type="Pfam" id="PF13986"/>
    </source>
</evidence>
<proteinExistence type="predicted"/>
<accession>A0A1H2PT20</accession>
<feature type="domain" description="DUF4224" evidence="1">
    <location>
        <begin position="6"/>
        <end position="50"/>
    </location>
</feature>
<evidence type="ECO:0000313" key="3">
    <source>
        <dbReference type="Proteomes" id="UP000243719"/>
    </source>
</evidence>
<keyword evidence="3" id="KW-1185">Reference proteome</keyword>
<dbReference type="AlphaFoldDB" id="A0A1H2PT20"/>
<dbReference type="Pfam" id="PF13986">
    <property type="entry name" value="DUF4224"/>
    <property type="match status" value="1"/>
</dbReference>